<sequence length="72" mass="8170">MSLNVALCSIRPVLSSRTTVRRRHLMGIAMAYDSNSNLERLLASNSWNGTTAVCVCSKYSPRRMRRGRPNVW</sequence>
<accession>A0A5N6Y7V6</accession>
<proteinExistence type="predicted"/>
<dbReference type="Proteomes" id="UP000325558">
    <property type="component" value="Unassembled WGS sequence"/>
</dbReference>
<organism evidence="1">
    <name type="scientific">Aspergillus arachidicola</name>
    <dbReference type="NCBI Taxonomy" id="656916"/>
    <lineage>
        <taxon>Eukaryota</taxon>
        <taxon>Fungi</taxon>
        <taxon>Dikarya</taxon>
        <taxon>Ascomycota</taxon>
        <taxon>Pezizomycotina</taxon>
        <taxon>Eurotiomycetes</taxon>
        <taxon>Eurotiomycetidae</taxon>
        <taxon>Eurotiales</taxon>
        <taxon>Aspergillaceae</taxon>
        <taxon>Aspergillus</taxon>
        <taxon>Aspergillus subgen. Circumdati</taxon>
    </lineage>
</organism>
<evidence type="ECO:0000313" key="1">
    <source>
        <dbReference type="EMBL" id="KAE8341298.1"/>
    </source>
</evidence>
<gene>
    <name evidence="1" type="ORF">BDV24DRAFT_132237</name>
</gene>
<protein>
    <submittedName>
        <fullName evidence="1">Uncharacterized protein</fullName>
    </submittedName>
</protein>
<dbReference type="EMBL" id="ML737141">
    <property type="protein sequence ID" value="KAE8341298.1"/>
    <property type="molecule type" value="Genomic_DNA"/>
</dbReference>
<dbReference type="AlphaFoldDB" id="A0A5N6Y7V6"/>
<reference evidence="1" key="1">
    <citation type="submission" date="2019-04" db="EMBL/GenBank/DDBJ databases">
        <title>Friends and foes A comparative genomics study of 23 Aspergillus species from section Flavi.</title>
        <authorList>
            <consortium name="DOE Joint Genome Institute"/>
            <person name="Kjaerbolling I."/>
            <person name="Vesth T."/>
            <person name="Frisvad J.C."/>
            <person name="Nybo J.L."/>
            <person name="Theobald S."/>
            <person name="Kildgaard S."/>
            <person name="Isbrandt T."/>
            <person name="Kuo A."/>
            <person name="Sato A."/>
            <person name="Lyhne E.K."/>
            <person name="Kogle M.E."/>
            <person name="Wiebenga A."/>
            <person name="Kun R.S."/>
            <person name="Lubbers R.J."/>
            <person name="Makela M.R."/>
            <person name="Barry K."/>
            <person name="Chovatia M."/>
            <person name="Clum A."/>
            <person name="Daum C."/>
            <person name="Haridas S."/>
            <person name="He G."/>
            <person name="LaButti K."/>
            <person name="Lipzen A."/>
            <person name="Mondo S."/>
            <person name="Riley R."/>
            <person name="Salamov A."/>
            <person name="Simmons B.A."/>
            <person name="Magnuson J.K."/>
            <person name="Henrissat B."/>
            <person name="Mortensen U.H."/>
            <person name="Larsen T.O."/>
            <person name="Devries R.P."/>
            <person name="Grigoriev I.V."/>
            <person name="Machida M."/>
            <person name="Baker S.E."/>
            <person name="Andersen M.R."/>
        </authorList>
    </citation>
    <scope>NUCLEOTIDE SEQUENCE</scope>
    <source>
        <strain evidence="1">CBS 117612</strain>
    </source>
</reference>
<name>A0A5N6Y7V6_9EURO</name>